<dbReference type="PROSITE" id="PS51351">
    <property type="entry name" value="TFIIE_BETA_C"/>
    <property type="match status" value="1"/>
</dbReference>
<evidence type="ECO:0000313" key="10">
    <source>
        <dbReference type="EMBL" id="MXU98104.1"/>
    </source>
</evidence>
<accession>A0A6B0V8K0</accession>
<dbReference type="InterPro" id="IPR016656">
    <property type="entry name" value="TFIIE-bsu"/>
</dbReference>
<evidence type="ECO:0000259" key="9">
    <source>
        <dbReference type="PROSITE" id="PS51351"/>
    </source>
</evidence>
<dbReference type="EMBL" id="GIFC01016021">
    <property type="protein sequence ID" value="MXU98104.1"/>
    <property type="molecule type" value="Transcribed_RNA"/>
</dbReference>
<evidence type="ECO:0000256" key="1">
    <source>
        <dbReference type="ARBA" id="ARBA00004123"/>
    </source>
</evidence>
<dbReference type="PANTHER" id="PTHR12716:SF8">
    <property type="entry name" value="TRANSCRIPTION INITIATION FACTOR IIE SUBUNIT BETA"/>
    <property type="match status" value="1"/>
</dbReference>
<comment type="subcellular location">
    <subcellularLocation>
        <location evidence="1 7">Nucleus</location>
    </subcellularLocation>
</comment>
<evidence type="ECO:0000256" key="7">
    <source>
        <dbReference type="PIRNR" id="PIRNR016398"/>
    </source>
</evidence>
<dbReference type="GO" id="GO:0005673">
    <property type="term" value="C:transcription factor TFIIE complex"/>
    <property type="evidence" value="ECO:0007669"/>
    <property type="project" value="UniProtKB-UniRule"/>
</dbReference>
<dbReference type="CDD" id="cd07977">
    <property type="entry name" value="TFIIE_beta_winged_helix"/>
    <property type="match status" value="1"/>
</dbReference>
<keyword evidence="4 7" id="KW-0804">Transcription</keyword>
<evidence type="ECO:0000256" key="8">
    <source>
        <dbReference type="SAM" id="MobiDB-lite"/>
    </source>
</evidence>
<dbReference type="SUPFAM" id="SSF46785">
    <property type="entry name" value="Winged helix' DNA-binding domain"/>
    <property type="match status" value="1"/>
</dbReference>
<comment type="subunit">
    <text evidence="7">Tetramer of two alpha and two beta chains.</text>
</comment>
<dbReference type="PANTHER" id="PTHR12716">
    <property type="entry name" value="TRANSCRIPTION INITIATION FACTOR IIE, BETA SUBUNIT"/>
    <property type="match status" value="1"/>
</dbReference>
<keyword evidence="3 7" id="KW-0238">DNA-binding</keyword>
<dbReference type="PIRSF" id="PIRSF016398">
    <property type="entry name" value="TFIIE-beta"/>
    <property type="match status" value="1"/>
</dbReference>
<keyword evidence="5 7" id="KW-0539">Nucleus</keyword>
<feature type="region of interest" description="Disordered" evidence="8">
    <location>
        <begin position="1"/>
        <end position="59"/>
    </location>
</feature>
<dbReference type="InterPro" id="IPR003166">
    <property type="entry name" value="TFIIE_bsu_DNA-bd"/>
</dbReference>
<keyword evidence="10" id="KW-0648">Protein biosynthesis</keyword>
<feature type="compositionally biased region" description="Basic residues" evidence="8">
    <location>
        <begin position="280"/>
        <end position="297"/>
    </location>
</feature>
<protein>
    <recommendedName>
        <fullName evidence="7">Transcription initiation factor IIE subunit beta</fullName>
    </recommendedName>
</protein>
<evidence type="ECO:0000256" key="5">
    <source>
        <dbReference type="ARBA" id="ARBA00023242"/>
    </source>
</evidence>
<feature type="region of interest" description="Disordered" evidence="8">
    <location>
        <begin position="245"/>
        <end position="310"/>
    </location>
</feature>
<dbReference type="GO" id="GO:0001097">
    <property type="term" value="F:TFIIH-class transcription factor complex binding"/>
    <property type="evidence" value="ECO:0007669"/>
    <property type="project" value="TreeGrafter"/>
</dbReference>
<feature type="compositionally biased region" description="Basic residues" evidence="8">
    <location>
        <begin position="251"/>
        <end position="268"/>
    </location>
</feature>
<keyword evidence="10" id="KW-0396">Initiation factor</keyword>
<feature type="compositionally biased region" description="Basic and acidic residues" evidence="8">
    <location>
        <begin position="298"/>
        <end position="310"/>
    </location>
</feature>
<dbReference type="Pfam" id="PF02186">
    <property type="entry name" value="TFIIE_beta"/>
    <property type="match status" value="1"/>
</dbReference>
<dbReference type="Gene3D" id="1.10.10.10">
    <property type="entry name" value="Winged helix-like DNA-binding domain superfamily/Winged helix DNA-binding domain"/>
    <property type="match status" value="1"/>
</dbReference>
<dbReference type="GO" id="GO:0003743">
    <property type="term" value="F:translation initiation factor activity"/>
    <property type="evidence" value="ECO:0007669"/>
    <property type="project" value="UniProtKB-KW"/>
</dbReference>
<dbReference type="AlphaFoldDB" id="A0A6B0V8K0"/>
<evidence type="ECO:0000256" key="4">
    <source>
        <dbReference type="ARBA" id="ARBA00023163"/>
    </source>
</evidence>
<name>A0A6B0V8K0_IXORI</name>
<dbReference type="FunFam" id="1.10.10.10:FF:000177">
    <property type="entry name" value="Transcription initiation factor IIE subunit beta"/>
    <property type="match status" value="1"/>
</dbReference>
<comment type="function">
    <text evidence="6 7">Recruits TFIIH to the initiation complex and stimulates the RNA polymerase II C-terminal domain kinase and DNA-dependent ATPase activities of TFIIH. Both TFIIH and TFIIE are required for promoter clearance by RNA polymerase.</text>
</comment>
<dbReference type="InterPro" id="IPR040501">
    <property type="entry name" value="TFA2_Winged_2"/>
</dbReference>
<organism evidence="10">
    <name type="scientific">Ixodes ricinus</name>
    <name type="common">Common tick</name>
    <name type="synonym">Acarus ricinus</name>
    <dbReference type="NCBI Taxonomy" id="34613"/>
    <lineage>
        <taxon>Eukaryota</taxon>
        <taxon>Metazoa</taxon>
        <taxon>Ecdysozoa</taxon>
        <taxon>Arthropoda</taxon>
        <taxon>Chelicerata</taxon>
        <taxon>Arachnida</taxon>
        <taxon>Acari</taxon>
        <taxon>Parasitiformes</taxon>
        <taxon>Ixodida</taxon>
        <taxon>Ixodoidea</taxon>
        <taxon>Ixodidae</taxon>
        <taxon>Ixodinae</taxon>
        <taxon>Ixodes</taxon>
    </lineage>
</organism>
<evidence type="ECO:0000256" key="3">
    <source>
        <dbReference type="ARBA" id="ARBA00023125"/>
    </source>
</evidence>
<feature type="domain" description="TFIIE beta" evidence="9">
    <location>
        <begin position="58"/>
        <end position="139"/>
    </location>
</feature>
<dbReference type="Pfam" id="PF18121">
    <property type="entry name" value="TFA2_Winged_2"/>
    <property type="match status" value="1"/>
</dbReference>
<feature type="compositionally biased region" description="Basic and acidic residues" evidence="8">
    <location>
        <begin position="1"/>
        <end position="13"/>
    </location>
</feature>
<comment type="similarity">
    <text evidence="7">Belongs to the TFIIE beta subunit family.</text>
</comment>
<reference evidence="10" key="1">
    <citation type="submission" date="2019-12" db="EMBL/GenBank/DDBJ databases">
        <title>An insight into the sialome of adult female Ixodes ricinus ticks feeding for 6 days.</title>
        <authorList>
            <person name="Perner J."/>
            <person name="Ribeiro J.M.C."/>
        </authorList>
    </citation>
    <scope>NUCLEOTIDE SEQUENCE</scope>
    <source>
        <strain evidence="10">Semi-engorged</strain>
        <tissue evidence="10">Salivary glands</tissue>
    </source>
</reference>
<sequence length="310" mass="35681">MDPALLRERDAFKKRAMATPVVEARKKERDAPSSNAASQPKKKAKPPKQKDSSYNYKTTSGSSQYNFSVLAKIVKHMKQRHLEGDTHPLSLDEILDETNQLDIGARQRHWLSTEALQNNPKLQVTPDNKYCFRPAYNLKDRKSLLRLLDKHDQRGMGGVLLEDIQESLPNVERHLKALGDAIIYVVRPVDKKKVLFYNDKSLQFTVDEEFQKLWRSVAVEGIDDQKIEEYLQKQGINSMQDMGVKKVNSAQKRKKPSSKKAKTFKKHNDHMGVKKVNSAQKRKKPSSKKAKTFKKHNDHMGDILEDYTDK</sequence>
<dbReference type="InterPro" id="IPR036390">
    <property type="entry name" value="WH_DNA-bd_sf"/>
</dbReference>
<dbReference type="InterPro" id="IPR036388">
    <property type="entry name" value="WH-like_DNA-bd_sf"/>
</dbReference>
<keyword evidence="2 7" id="KW-0805">Transcription regulation</keyword>
<dbReference type="GO" id="GO:0003677">
    <property type="term" value="F:DNA binding"/>
    <property type="evidence" value="ECO:0007669"/>
    <property type="project" value="UniProtKB-UniRule"/>
</dbReference>
<proteinExistence type="inferred from homology"/>
<dbReference type="GO" id="GO:0006367">
    <property type="term" value="P:transcription initiation at RNA polymerase II promoter"/>
    <property type="evidence" value="ECO:0007669"/>
    <property type="project" value="UniProtKB-UniRule"/>
</dbReference>
<evidence type="ECO:0000256" key="2">
    <source>
        <dbReference type="ARBA" id="ARBA00023015"/>
    </source>
</evidence>
<evidence type="ECO:0000256" key="6">
    <source>
        <dbReference type="ARBA" id="ARBA00025581"/>
    </source>
</evidence>